<dbReference type="EMBL" id="SJPJ01000001">
    <property type="protein sequence ID" value="TWT84975.1"/>
    <property type="molecule type" value="Genomic_DNA"/>
</dbReference>
<dbReference type="CDD" id="cd03216">
    <property type="entry name" value="ABC_Carb_Monos_I"/>
    <property type="match status" value="1"/>
</dbReference>
<dbReference type="InterPro" id="IPR017871">
    <property type="entry name" value="ABC_transporter-like_CS"/>
</dbReference>
<keyword evidence="4" id="KW-0677">Repeat</keyword>
<accession>A0A5C5ZCU3</accession>
<dbReference type="GO" id="GO:0016887">
    <property type="term" value="F:ATP hydrolysis activity"/>
    <property type="evidence" value="ECO:0007669"/>
    <property type="project" value="InterPro"/>
</dbReference>
<organism evidence="10 11">
    <name type="scientific">Novipirellula herctigrandis</name>
    <dbReference type="NCBI Taxonomy" id="2527986"/>
    <lineage>
        <taxon>Bacteria</taxon>
        <taxon>Pseudomonadati</taxon>
        <taxon>Planctomycetota</taxon>
        <taxon>Planctomycetia</taxon>
        <taxon>Pirellulales</taxon>
        <taxon>Pirellulaceae</taxon>
        <taxon>Novipirellula</taxon>
    </lineage>
</organism>
<sequence>MSLDAQPLFAATGLTKRYAVTVLDSVDFDLRQGEIHALIGANGAGKTTLSKIIAGLTPKSSGTMKFDGQAYCPKTKKSAEAVGIQIVQQELNLVASLSVAENLMLSRMPHRFGVINRSQLHQQARVALDRFGLKDIQTDTVTRSLGVGQRQMVEIAAALDRQCRILILDEPTAALSANETQALFNWLGRLRTQGVGMIYISHRLDEVSQMADRITVLRDGKKVATHDAADLTTDAMVDLMSSEASLTREFNTKKTRKSRQENQAALKVDALSRGRFVRDVSFTLKKGERLGVAGVVGSGRTELLRCLFGADIADSGSVQLAGSDVTTPPRHPYEAVARRMAMVTEDRKESGLLLSQPVRVNATLASMREKLSAAGIILFGKERRLAAEQCEAMETRYTSIEQSVGTLSGGNQQKVVIAKWLMRDADVFLFDEPTRGIDVAARIRIYRLFDALTDAGKSLIIVSSDLEELYEVCDRIAVMSNGQMVTSYERNEWSEDKIMQAAFSEYVKKEAT</sequence>
<name>A0A5C5ZCU3_9BACT</name>
<keyword evidence="7" id="KW-1278">Translocase</keyword>
<evidence type="ECO:0000256" key="7">
    <source>
        <dbReference type="ARBA" id="ARBA00022967"/>
    </source>
</evidence>
<dbReference type="Gene3D" id="3.40.50.300">
    <property type="entry name" value="P-loop containing nucleotide triphosphate hydrolases"/>
    <property type="match status" value="2"/>
</dbReference>
<evidence type="ECO:0000256" key="1">
    <source>
        <dbReference type="ARBA" id="ARBA00022448"/>
    </source>
</evidence>
<evidence type="ECO:0000256" key="8">
    <source>
        <dbReference type="ARBA" id="ARBA00023136"/>
    </source>
</evidence>
<keyword evidence="5" id="KW-0547">Nucleotide-binding</keyword>
<keyword evidence="6 10" id="KW-0067">ATP-binding</keyword>
<comment type="caution">
    <text evidence="10">The sequence shown here is derived from an EMBL/GenBank/DDBJ whole genome shotgun (WGS) entry which is preliminary data.</text>
</comment>
<dbReference type="CDD" id="cd03215">
    <property type="entry name" value="ABC_Carb_Monos_II"/>
    <property type="match status" value="1"/>
</dbReference>
<keyword evidence="2" id="KW-1003">Cell membrane</keyword>
<dbReference type="InterPro" id="IPR003593">
    <property type="entry name" value="AAA+_ATPase"/>
</dbReference>
<dbReference type="PANTHER" id="PTHR43790:SF3">
    <property type="entry name" value="D-ALLOSE IMPORT ATP-BINDING PROTEIN ALSA-RELATED"/>
    <property type="match status" value="1"/>
</dbReference>
<dbReference type="InterPro" id="IPR027417">
    <property type="entry name" value="P-loop_NTPase"/>
</dbReference>
<evidence type="ECO:0000256" key="4">
    <source>
        <dbReference type="ARBA" id="ARBA00022737"/>
    </source>
</evidence>
<dbReference type="InterPro" id="IPR050107">
    <property type="entry name" value="ABC_carbohydrate_import_ATPase"/>
</dbReference>
<dbReference type="RefSeq" id="WP_419195015.1">
    <property type="nucleotide sequence ID" value="NZ_SJPJ01000001.1"/>
</dbReference>
<evidence type="ECO:0000313" key="11">
    <source>
        <dbReference type="Proteomes" id="UP000315010"/>
    </source>
</evidence>
<keyword evidence="10" id="KW-0378">Hydrolase</keyword>
<dbReference type="SUPFAM" id="SSF52540">
    <property type="entry name" value="P-loop containing nucleoside triphosphate hydrolases"/>
    <property type="match status" value="2"/>
</dbReference>
<keyword evidence="1" id="KW-0813">Transport</keyword>
<keyword evidence="3" id="KW-0762">Sugar transport</keyword>
<proteinExistence type="predicted"/>
<keyword evidence="8" id="KW-0472">Membrane</keyword>
<dbReference type="InterPro" id="IPR003439">
    <property type="entry name" value="ABC_transporter-like_ATP-bd"/>
</dbReference>
<dbReference type="EC" id="3.6.3.17" evidence="10"/>
<dbReference type="Proteomes" id="UP000315010">
    <property type="component" value="Unassembled WGS sequence"/>
</dbReference>
<dbReference type="Pfam" id="PF00005">
    <property type="entry name" value="ABC_tran"/>
    <property type="match status" value="2"/>
</dbReference>
<dbReference type="AlphaFoldDB" id="A0A5C5ZCU3"/>
<keyword evidence="11" id="KW-1185">Reference proteome</keyword>
<evidence type="ECO:0000259" key="9">
    <source>
        <dbReference type="PROSITE" id="PS50893"/>
    </source>
</evidence>
<dbReference type="PROSITE" id="PS00211">
    <property type="entry name" value="ABC_TRANSPORTER_1"/>
    <property type="match status" value="1"/>
</dbReference>
<evidence type="ECO:0000256" key="3">
    <source>
        <dbReference type="ARBA" id="ARBA00022597"/>
    </source>
</evidence>
<dbReference type="PANTHER" id="PTHR43790">
    <property type="entry name" value="CARBOHYDRATE TRANSPORT ATP-BINDING PROTEIN MG119-RELATED"/>
    <property type="match status" value="1"/>
</dbReference>
<protein>
    <submittedName>
        <fullName evidence="10">Ribose import ATP-binding protein RbsA</fullName>
        <ecNumber evidence="10">3.6.3.17</ecNumber>
    </submittedName>
</protein>
<feature type="domain" description="ABC transporter" evidence="9">
    <location>
        <begin position="3"/>
        <end position="244"/>
    </location>
</feature>
<dbReference type="GO" id="GO:0005524">
    <property type="term" value="F:ATP binding"/>
    <property type="evidence" value="ECO:0007669"/>
    <property type="project" value="UniProtKB-KW"/>
</dbReference>
<evidence type="ECO:0000256" key="6">
    <source>
        <dbReference type="ARBA" id="ARBA00022840"/>
    </source>
</evidence>
<dbReference type="PROSITE" id="PS50893">
    <property type="entry name" value="ABC_TRANSPORTER_2"/>
    <property type="match status" value="2"/>
</dbReference>
<evidence type="ECO:0000256" key="5">
    <source>
        <dbReference type="ARBA" id="ARBA00022741"/>
    </source>
</evidence>
<feature type="domain" description="ABC transporter" evidence="9">
    <location>
        <begin position="258"/>
        <end position="506"/>
    </location>
</feature>
<gene>
    <name evidence="10" type="primary">rbsA</name>
    <name evidence="10" type="ORF">CA13_64570</name>
</gene>
<evidence type="ECO:0000256" key="2">
    <source>
        <dbReference type="ARBA" id="ARBA00022475"/>
    </source>
</evidence>
<evidence type="ECO:0000313" key="10">
    <source>
        <dbReference type="EMBL" id="TWT84975.1"/>
    </source>
</evidence>
<reference evidence="10 11" key="1">
    <citation type="submission" date="2019-02" db="EMBL/GenBank/DDBJ databases">
        <title>Deep-cultivation of Planctomycetes and their phenomic and genomic characterization uncovers novel biology.</title>
        <authorList>
            <person name="Wiegand S."/>
            <person name="Jogler M."/>
            <person name="Boedeker C."/>
            <person name="Pinto D."/>
            <person name="Vollmers J."/>
            <person name="Rivas-Marin E."/>
            <person name="Kohn T."/>
            <person name="Peeters S.H."/>
            <person name="Heuer A."/>
            <person name="Rast P."/>
            <person name="Oberbeckmann S."/>
            <person name="Bunk B."/>
            <person name="Jeske O."/>
            <person name="Meyerdierks A."/>
            <person name="Storesund J.E."/>
            <person name="Kallscheuer N."/>
            <person name="Luecker S."/>
            <person name="Lage O.M."/>
            <person name="Pohl T."/>
            <person name="Merkel B.J."/>
            <person name="Hornburger P."/>
            <person name="Mueller R.-W."/>
            <person name="Bruemmer F."/>
            <person name="Labrenz M."/>
            <person name="Spormann A.M."/>
            <person name="Op Den Camp H."/>
            <person name="Overmann J."/>
            <person name="Amann R."/>
            <person name="Jetten M.S.M."/>
            <person name="Mascher T."/>
            <person name="Medema M.H."/>
            <person name="Devos D.P."/>
            <person name="Kaster A.-K."/>
            <person name="Ovreas L."/>
            <person name="Rohde M."/>
            <person name="Galperin M.Y."/>
            <person name="Jogler C."/>
        </authorList>
    </citation>
    <scope>NUCLEOTIDE SEQUENCE [LARGE SCALE GENOMIC DNA]</scope>
    <source>
        <strain evidence="10 11">CA13</strain>
    </source>
</reference>
<dbReference type="SMART" id="SM00382">
    <property type="entry name" value="AAA"/>
    <property type="match status" value="2"/>
</dbReference>